<name>A0A9D2EB60_9BACE</name>
<dbReference type="EMBL" id="DXBX01000093">
    <property type="protein sequence ID" value="HIZ34135.1"/>
    <property type="molecule type" value="Genomic_DNA"/>
</dbReference>
<dbReference type="SUPFAM" id="SSF49785">
    <property type="entry name" value="Galactose-binding domain-like"/>
    <property type="match status" value="1"/>
</dbReference>
<accession>A0A9D2EB60</accession>
<dbReference type="InterPro" id="IPR006103">
    <property type="entry name" value="Glyco_hydro_2_cat"/>
</dbReference>
<reference evidence="9" key="2">
    <citation type="submission" date="2021-04" db="EMBL/GenBank/DDBJ databases">
        <authorList>
            <person name="Gilroy R."/>
        </authorList>
    </citation>
    <scope>NUCLEOTIDE SEQUENCE</scope>
    <source>
        <strain evidence="9">ChiHjej9B8-1298</strain>
    </source>
</reference>
<dbReference type="GO" id="GO:0004553">
    <property type="term" value="F:hydrolase activity, hydrolyzing O-glycosyl compounds"/>
    <property type="evidence" value="ECO:0007669"/>
    <property type="project" value="InterPro"/>
</dbReference>
<dbReference type="InterPro" id="IPR006101">
    <property type="entry name" value="Glyco_hydro_2"/>
</dbReference>
<feature type="domain" description="Glycoside hydrolase family 2 immunoglobulin-like beta-sandwich" evidence="5">
    <location>
        <begin position="183"/>
        <end position="283"/>
    </location>
</feature>
<keyword evidence="2 9" id="KW-0378">Hydrolase</keyword>
<evidence type="ECO:0000259" key="6">
    <source>
        <dbReference type="Pfam" id="PF02836"/>
    </source>
</evidence>
<dbReference type="InterPro" id="IPR013783">
    <property type="entry name" value="Ig-like_fold"/>
</dbReference>
<dbReference type="InterPro" id="IPR032311">
    <property type="entry name" value="DUF4982"/>
</dbReference>
<dbReference type="AlphaFoldDB" id="A0A9D2EB60"/>
<evidence type="ECO:0000259" key="7">
    <source>
        <dbReference type="Pfam" id="PF02837"/>
    </source>
</evidence>
<dbReference type="Pfam" id="PF00703">
    <property type="entry name" value="Glyco_hydro_2"/>
    <property type="match status" value="1"/>
</dbReference>
<dbReference type="Pfam" id="PF02836">
    <property type="entry name" value="Glyco_hydro_2_C"/>
    <property type="match status" value="1"/>
</dbReference>
<gene>
    <name evidence="9" type="ORF">H9814_11515</name>
</gene>
<evidence type="ECO:0000256" key="4">
    <source>
        <dbReference type="SAM" id="SignalP"/>
    </source>
</evidence>
<evidence type="ECO:0000256" key="3">
    <source>
        <dbReference type="ARBA" id="ARBA00023295"/>
    </source>
</evidence>
<proteinExistence type="inferred from homology"/>
<comment type="similarity">
    <text evidence="1">Belongs to the glycosyl hydrolase 2 family.</text>
</comment>
<reference evidence="9" key="1">
    <citation type="journal article" date="2021" name="PeerJ">
        <title>Extensive microbial diversity within the chicken gut microbiome revealed by metagenomics and culture.</title>
        <authorList>
            <person name="Gilroy R."/>
            <person name="Ravi A."/>
            <person name="Getino M."/>
            <person name="Pursley I."/>
            <person name="Horton D.L."/>
            <person name="Alikhan N.F."/>
            <person name="Baker D."/>
            <person name="Gharbi K."/>
            <person name="Hall N."/>
            <person name="Watson M."/>
            <person name="Adriaenssens E.M."/>
            <person name="Foster-Nyarko E."/>
            <person name="Jarju S."/>
            <person name="Secka A."/>
            <person name="Antonio M."/>
            <person name="Oren A."/>
            <person name="Chaudhuri R.R."/>
            <person name="La Ragione R."/>
            <person name="Hildebrand F."/>
            <person name="Pallen M.J."/>
        </authorList>
    </citation>
    <scope>NUCLEOTIDE SEQUENCE</scope>
    <source>
        <strain evidence="9">ChiHjej9B8-1298</strain>
    </source>
</reference>
<dbReference type="SUPFAM" id="SSF51445">
    <property type="entry name" value="(Trans)glycosidases"/>
    <property type="match status" value="1"/>
</dbReference>
<evidence type="ECO:0000313" key="9">
    <source>
        <dbReference type="EMBL" id="HIZ34135.1"/>
    </source>
</evidence>
<feature type="signal peptide" evidence="4">
    <location>
        <begin position="1"/>
        <end position="22"/>
    </location>
</feature>
<dbReference type="InterPro" id="IPR051913">
    <property type="entry name" value="GH2_Domain-Containing"/>
</dbReference>
<dbReference type="GO" id="GO:0005975">
    <property type="term" value="P:carbohydrate metabolic process"/>
    <property type="evidence" value="ECO:0007669"/>
    <property type="project" value="InterPro"/>
</dbReference>
<keyword evidence="4" id="KW-0732">Signal</keyword>
<sequence>MKNRFWLLLLCLCAVSVQTLRAVEVIPLNRGWKFHHGFQPVSEVLTVDLPHTWNKGDGMYADADYYRGLCNYSRKLAVPADWAGKRVFLRVEAAQTVADVFVDHHFVMQHRGGYTAFVAELTDRLTPGKESLLEIMVSNAQRMDIAPICGDFNIWGGLYRGVELLVTEDVCIAPDYYASSGVFFTQSEVSDESARLRMEALLSAKDGSLDGCEVEFQLWNEGRKIHVATVTDFTSEGRAVAEVTVEHPHLWNGILDPHLYQAVVILRKDGKETDRREEEIGFRYYEADAEKGFFLNGKPYRLNGVCRHQERAERSAALYPCDHDEDLDLIQEIGANAVRLAHYPQAKYMHRQMDRRGLVAWAEIPFVNVYVTNPAYDENLEQQLTELILQNYNHPSILAWGLFNEINSWWLDRPSEMVKRLQALARRLDPSRPTMGASNQDDDFNGFTDWIAYNRYFGWYGGDVQEMGRWLDREHAAHPERKIGISEYGAGASVFQQTDTLKQPQPGGQWHPENWQTYYHIENWRQLQARPYLWCTFIWNMFDFSAAGRREGLDMGRNDKGLVTYDRKIKKDAFYFYKANWNTTDKFVYLVGRRAVDRTQPVTTVQAFSNCGPAELWLNGESLGKAVPDEVKVLEWTNVRLRKGENRLVLKNKYGEDHCTWYLRGAD</sequence>
<dbReference type="InterPro" id="IPR006102">
    <property type="entry name" value="Ig-like_GH2"/>
</dbReference>
<dbReference type="Gene3D" id="2.60.120.260">
    <property type="entry name" value="Galactose-binding domain-like"/>
    <property type="match status" value="1"/>
</dbReference>
<dbReference type="PANTHER" id="PTHR42732:SF1">
    <property type="entry name" value="BETA-MANNOSIDASE"/>
    <property type="match status" value="1"/>
</dbReference>
<dbReference type="SUPFAM" id="SSF49303">
    <property type="entry name" value="beta-Galactosidase/glucuronidase domain"/>
    <property type="match status" value="1"/>
</dbReference>
<evidence type="ECO:0000256" key="2">
    <source>
        <dbReference type="ARBA" id="ARBA00022801"/>
    </source>
</evidence>
<dbReference type="Proteomes" id="UP000824028">
    <property type="component" value="Unassembled WGS sequence"/>
</dbReference>
<protein>
    <submittedName>
        <fullName evidence="9">Glycoside hydrolase family 2 protein</fullName>
    </submittedName>
</protein>
<dbReference type="Pfam" id="PF02837">
    <property type="entry name" value="Glyco_hydro_2_N"/>
    <property type="match status" value="1"/>
</dbReference>
<keyword evidence="3" id="KW-0326">Glycosidase</keyword>
<evidence type="ECO:0000313" key="10">
    <source>
        <dbReference type="Proteomes" id="UP000824028"/>
    </source>
</evidence>
<feature type="domain" description="Glycoside hydrolase family 2 catalytic" evidence="6">
    <location>
        <begin position="291"/>
        <end position="579"/>
    </location>
</feature>
<dbReference type="PRINTS" id="PR00132">
    <property type="entry name" value="GLHYDRLASE2"/>
</dbReference>
<organism evidence="9 10">
    <name type="scientific">Candidatus Bacteroides merdigallinarum</name>
    <dbReference type="NCBI Taxonomy" id="2838473"/>
    <lineage>
        <taxon>Bacteria</taxon>
        <taxon>Pseudomonadati</taxon>
        <taxon>Bacteroidota</taxon>
        <taxon>Bacteroidia</taxon>
        <taxon>Bacteroidales</taxon>
        <taxon>Bacteroidaceae</taxon>
        <taxon>Bacteroides</taxon>
    </lineage>
</organism>
<dbReference type="InterPro" id="IPR006104">
    <property type="entry name" value="Glyco_hydro_2_N"/>
</dbReference>
<feature type="chain" id="PRO_5038384005" evidence="4">
    <location>
        <begin position="23"/>
        <end position="667"/>
    </location>
</feature>
<dbReference type="Gene3D" id="2.60.40.10">
    <property type="entry name" value="Immunoglobulins"/>
    <property type="match status" value="2"/>
</dbReference>
<dbReference type="PANTHER" id="PTHR42732">
    <property type="entry name" value="BETA-GALACTOSIDASE"/>
    <property type="match status" value="1"/>
</dbReference>
<dbReference type="InterPro" id="IPR036156">
    <property type="entry name" value="Beta-gal/glucu_dom_sf"/>
</dbReference>
<dbReference type="InterPro" id="IPR008979">
    <property type="entry name" value="Galactose-bd-like_sf"/>
</dbReference>
<dbReference type="InterPro" id="IPR017853">
    <property type="entry name" value="GH"/>
</dbReference>
<feature type="domain" description="Glycosyl hydrolases family 2 sugar binding" evidence="7">
    <location>
        <begin position="64"/>
        <end position="166"/>
    </location>
</feature>
<evidence type="ECO:0000259" key="5">
    <source>
        <dbReference type="Pfam" id="PF00703"/>
    </source>
</evidence>
<evidence type="ECO:0000256" key="1">
    <source>
        <dbReference type="ARBA" id="ARBA00007401"/>
    </source>
</evidence>
<dbReference type="Gene3D" id="3.20.20.80">
    <property type="entry name" value="Glycosidases"/>
    <property type="match status" value="1"/>
</dbReference>
<evidence type="ECO:0000259" key="8">
    <source>
        <dbReference type="Pfam" id="PF16355"/>
    </source>
</evidence>
<feature type="domain" description="DUF4982" evidence="8">
    <location>
        <begin position="602"/>
        <end position="647"/>
    </location>
</feature>
<dbReference type="Pfam" id="PF16355">
    <property type="entry name" value="DUF4982"/>
    <property type="match status" value="1"/>
</dbReference>
<comment type="caution">
    <text evidence="9">The sequence shown here is derived from an EMBL/GenBank/DDBJ whole genome shotgun (WGS) entry which is preliminary data.</text>
</comment>